<dbReference type="AlphaFoldDB" id="A0AA94LJM9"/>
<dbReference type="EMBL" id="FZNZ01000001">
    <property type="protein sequence ID" value="SNR60169.1"/>
    <property type="molecule type" value="Genomic_DNA"/>
</dbReference>
<dbReference type="RefSeq" id="WP_089365195.1">
    <property type="nucleotide sequence ID" value="NZ_FZNZ01000001.1"/>
</dbReference>
<name>A0AA94LJM9_9BACT</name>
<evidence type="ECO:0000313" key="2">
    <source>
        <dbReference type="EMBL" id="SNR60169.1"/>
    </source>
</evidence>
<protein>
    <submittedName>
        <fullName evidence="2">Uncharacterized protein</fullName>
    </submittedName>
</protein>
<proteinExistence type="predicted"/>
<accession>A0AA94LJM9</accession>
<evidence type="ECO:0000256" key="1">
    <source>
        <dbReference type="SAM" id="MobiDB-lite"/>
    </source>
</evidence>
<gene>
    <name evidence="2" type="ORF">SAMN06265364_10162</name>
</gene>
<evidence type="ECO:0000313" key="3">
    <source>
        <dbReference type="Proteomes" id="UP000198427"/>
    </source>
</evidence>
<reference evidence="2 3" key="1">
    <citation type="submission" date="2017-06" db="EMBL/GenBank/DDBJ databases">
        <authorList>
            <person name="Varghese N."/>
            <person name="Submissions S."/>
        </authorList>
    </citation>
    <scope>NUCLEOTIDE SEQUENCE [LARGE SCALE GENOMIC DNA]</scope>
    <source>
        <strain evidence="2 3">DSM 26989</strain>
    </source>
</reference>
<sequence>MEKKKQKKNYPAPKCEIVQVSESTYLMDTSFPSQHKKANHATGPAAAKASQWDEEEFEDEAPTSWED</sequence>
<comment type="caution">
    <text evidence="2">The sequence shown here is derived from an EMBL/GenBank/DDBJ whole genome shotgun (WGS) entry which is preliminary data.</text>
</comment>
<feature type="compositionally biased region" description="Acidic residues" evidence="1">
    <location>
        <begin position="52"/>
        <end position="67"/>
    </location>
</feature>
<organism evidence="2 3">
    <name type="scientific">Prevotella jejuni</name>
    <dbReference type="NCBI Taxonomy" id="1177574"/>
    <lineage>
        <taxon>Bacteria</taxon>
        <taxon>Pseudomonadati</taxon>
        <taxon>Bacteroidota</taxon>
        <taxon>Bacteroidia</taxon>
        <taxon>Bacteroidales</taxon>
        <taxon>Prevotellaceae</taxon>
        <taxon>Prevotella</taxon>
    </lineage>
</organism>
<keyword evidence="3" id="KW-1185">Reference proteome</keyword>
<feature type="region of interest" description="Disordered" evidence="1">
    <location>
        <begin position="31"/>
        <end position="67"/>
    </location>
</feature>
<dbReference type="Proteomes" id="UP000198427">
    <property type="component" value="Unassembled WGS sequence"/>
</dbReference>